<name>A0ABT3K2G3_9PROT</name>
<accession>A0ABT3K2G3</accession>
<evidence type="ECO:0000313" key="1">
    <source>
        <dbReference type="EMBL" id="MCW4589594.1"/>
    </source>
</evidence>
<protein>
    <submittedName>
        <fullName evidence="1">Uncharacterized protein</fullName>
    </submittedName>
</protein>
<proteinExistence type="predicted"/>
<evidence type="ECO:0000313" key="2">
    <source>
        <dbReference type="Proteomes" id="UP001526337"/>
    </source>
</evidence>
<organism evidence="1 2">
    <name type="scientific">Gluconacetobacter entanii</name>
    <dbReference type="NCBI Taxonomy" id="108528"/>
    <lineage>
        <taxon>Bacteria</taxon>
        <taxon>Pseudomonadati</taxon>
        <taxon>Pseudomonadota</taxon>
        <taxon>Alphaproteobacteria</taxon>
        <taxon>Acetobacterales</taxon>
        <taxon>Acetobacteraceae</taxon>
        <taxon>Gluconacetobacter</taxon>
    </lineage>
</organism>
<reference evidence="1 2" key="1">
    <citation type="submission" date="2022-07" db="EMBL/GenBank/DDBJ databases">
        <title>Genome stability of Gluconacetobacter entanii AV429.</title>
        <authorList>
            <person name="Trcek J."/>
            <person name="Cepec E."/>
        </authorList>
    </citation>
    <scope>NUCLEOTIDE SEQUENCE [LARGE SCALE GENOMIC DNA]</scope>
    <source>
        <strain evidence="1 2">AV429_2022</strain>
    </source>
</reference>
<dbReference type="EMBL" id="JANGSQ010000084">
    <property type="protein sequence ID" value="MCW4589594.1"/>
    <property type="molecule type" value="Genomic_DNA"/>
</dbReference>
<dbReference type="Proteomes" id="UP001526337">
    <property type="component" value="Unassembled WGS sequence"/>
</dbReference>
<keyword evidence="2" id="KW-1185">Reference proteome</keyword>
<comment type="caution">
    <text evidence="1">The sequence shown here is derived from an EMBL/GenBank/DDBJ whole genome shotgun (WGS) entry which is preliminary data.</text>
</comment>
<dbReference type="RefSeq" id="WP_171790750.1">
    <property type="nucleotide sequence ID" value="NZ_JABJWD010000054.1"/>
</dbReference>
<gene>
    <name evidence="1" type="ORF">NO263_03265</name>
</gene>
<sequence>MIGLPLTIGQAWRIMEAVEPAEDIAEAAIALSDGIRAEAEMIEQLPEPEGDGI</sequence>